<dbReference type="Proteomes" id="UP001225316">
    <property type="component" value="Unassembled WGS sequence"/>
</dbReference>
<organism evidence="1 2">
    <name type="scientific">Thalassobacterium maritimum</name>
    <dbReference type="NCBI Taxonomy" id="3041265"/>
    <lineage>
        <taxon>Bacteria</taxon>
        <taxon>Pseudomonadati</taxon>
        <taxon>Verrucomicrobiota</taxon>
        <taxon>Opitutia</taxon>
        <taxon>Puniceicoccales</taxon>
        <taxon>Coraliomargaritaceae</taxon>
        <taxon>Thalassobacterium</taxon>
    </lineage>
</organism>
<evidence type="ECO:0000313" key="2">
    <source>
        <dbReference type="Proteomes" id="UP001225316"/>
    </source>
</evidence>
<reference evidence="1 2" key="1">
    <citation type="submission" date="2023-04" db="EMBL/GenBank/DDBJ databases">
        <title>A novel bacteria isolated from coastal sediment.</title>
        <authorList>
            <person name="Liu X.-J."/>
            <person name="Du Z.-J."/>
        </authorList>
    </citation>
    <scope>NUCLEOTIDE SEQUENCE [LARGE SCALE GENOMIC DNA]</scope>
    <source>
        <strain evidence="1 2">SDUM461003</strain>
    </source>
</reference>
<sequence>MKLVISIFLILSTLQCFGEWAIVETKMESYHRENYAGEPELQLVQKIQNISQNRMYILGQNFGNGRYYYHIESYIKEKESQTWEKLNSSMCGSIGKIAWIEVKPNESIEFTSILSAKHLGSERLLTLKESSSGIEDISSGQTILIGPHTITKTQGANQPEVATP</sequence>
<proteinExistence type="predicted"/>
<evidence type="ECO:0000313" key="1">
    <source>
        <dbReference type="EMBL" id="MDQ8209636.1"/>
    </source>
</evidence>
<name>A0ABU1AZR6_9BACT</name>
<keyword evidence="2" id="KW-1185">Reference proteome</keyword>
<dbReference type="RefSeq" id="WP_308952554.1">
    <property type="nucleotide sequence ID" value="NZ_JARXHW010000100.1"/>
</dbReference>
<dbReference type="EMBL" id="JARXHW010000100">
    <property type="protein sequence ID" value="MDQ8209636.1"/>
    <property type="molecule type" value="Genomic_DNA"/>
</dbReference>
<accession>A0ABU1AZR6</accession>
<gene>
    <name evidence="1" type="ORF">QEH52_19105</name>
</gene>
<protein>
    <submittedName>
        <fullName evidence="1">Uncharacterized protein</fullName>
    </submittedName>
</protein>
<comment type="caution">
    <text evidence="1">The sequence shown here is derived from an EMBL/GenBank/DDBJ whole genome shotgun (WGS) entry which is preliminary data.</text>
</comment>